<dbReference type="SUPFAM" id="SSF52047">
    <property type="entry name" value="RNI-like"/>
    <property type="match status" value="1"/>
</dbReference>
<feature type="domain" description="S-layer protein C-terminal" evidence="2">
    <location>
        <begin position="645"/>
        <end position="677"/>
    </location>
</feature>
<gene>
    <name evidence="4" type="ORF">FC72_GL001371</name>
</gene>
<evidence type="ECO:0000313" key="5">
    <source>
        <dbReference type="Proteomes" id="UP000050929"/>
    </source>
</evidence>
<evidence type="ECO:0000259" key="3">
    <source>
        <dbReference type="Pfam" id="PF06458"/>
    </source>
</evidence>
<feature type="domain" description="S-layer protein C-terminal" evidence="2">
    <location>
        <begin position="564"/>
        <end position="612"/>
    </location>
</feature>
<dbReference type="Pfam" id="PF06458">
    <property type="entry name" value="MucBP"/>
    <property type="match status" value="1"/>
</dbReference>
<protein>
    <recommendedName>
        <fullName evidence="6">Surface layer protein A domain-containing protein</fullName>
    </recommendedName>
</protein>
<keyword evidence="1" id="KW-0677">Repeat</keyword>
<dbReference type="InterPro" id="IPR005046">
    <property type="entry name" value="DUF285"/>
</dbReference>
<reference evidence="4 5" key="1">
    <citation type="journal article" date="2015" name="Genome Announc.">
        <title>Expanding the biotechnology potential of lactobacilli through comparative genomics of 213 strains and associated genera.</title>
        <authorList>
            <person name="Sun Z."/>
            <person name="Harris H.M."/>
            <person name="McCann A."/>
            <person name="Guo C."/>
            <person name="Argimon S."/>
            <person name="Zhang W."/>
            <person name="Yang X."/>
            <person name="Jeffery I.B."/>
            <person name="Cooney J.C."/>
            <person name="Kagawa T.F."/>
            <person name="Liu W."/>
            <person name="Song Y."/>
            <person name="Salvetti E."/>
            <person name="Wrobel A."/>
            <person name="Rasinkangas P."/>
            <person name="Parkhill J."/>
            <person name="Rea M.C."/>
            <person name="O'Sullivan O."/>
            <person name="Ritari J."/>
            <person name="Douillard F.P."/>
            <person name="Paul Ross R."/>
            <person name="Yang R."/>
            <person name="Briner A.E."/>
            <person name="Felis G.E."/>
            <person name="de Vos W.M."/>
            <person name="Barrangou R."/>
            <person name="Klaenhammer T.R."/>
            <person name="Caufield P.W."/>
            <person name="Cui Y."/>
            <person name="Zhang H."/>
            <person name="O'Toole P.W."/>
        </authorList>
    </citation>
    <scope>NUCLEOTIDE SEQUENCE [LARGE SCALE GENOMIC DNA]</scope>
    <source>
        <strain evidence="4 5">DSM 20183</strain>
    </source>
</reference>
<dbReference type="STRING" id="1423811.FC72_GL001371"/>
<evidence type="ECO:0000313" key="4">
    <source>
        <dbReference type="EMBL" id="KRK65302.1"/>
    </source>
</evidence>
<evidence type="ECO:0000256" key="1">
    <source>
        <dbReference type="ARBA" id="ARBA00022737"/>
    </source>
</evidence>
<sequence length="683" mass="75309">MIGGIVGIDQDIVKADVTPQVDTANTDISTNYIATSNDYGKIGGENGSDWTIDSNGVLRIQSGTWNDESVAKFWSSLKSDDGSNINAGNKITSVIFEGNIITGNSLASLFDSLENLKSVTVALGAKFDTSKTEDFQNMFSNDSSLESIDMHMFNWENVTSSLSMFYQTGLKSVDMTNINAPKLSDASSMFYNCKSLKSAKFDGTNFSKDGVKLPQFLASCSDLADVSLQNSFTGKITDTSLMFDGDINLEDLDVSSMNLSSDTKTSFMFQTSNNVQDIRRKSITLPADPNITNSKIDEYNTDRYKGWSSNLSGDIVPSLETYYSNNANVGKTTWTLVEKDKSQYKVNYIDQDGNLIETKNESGIIGNPINTTKILGYSDPKNSESQPDLMSIADNNDQEFNIVLKKLAPYKVKIDVEYGDGHPSESFSVDIPYGLTSSSAQVDQSILDKLASNDSLDLDKSKAFIQRIASGNPATEGDGFSLSTVISGFNIDGSDFKSIFNGTIDFVNEQVDSAILEGASGQTFDAFEIYFDKYEQSESHNNGGSTVSKEITDINQKSATFGDKETKLYNSNGVLIPNIQLAKNSDWKNDKQMILDGTKYYRVSTDAWVKASDVYVYTDNISKIRVHADNRSRIIRPNGDLSDRALEKSTEWKTDRYTTINGEKYYRVSTEGFVKASEVSEYK</sequence>
<dbReference type="EMBL" id="AZDG01000003">
    <property type="protein sequence ID" value="KRK65302.1"/>
    <property type="molecule type" value="Genomic_DNA"/>
</dbReference>
<proteinExistence type="predicted"/>
<dbReference type="AlphaFoldDB" id="A0A0R1J1T7"/>
<evidence type="ECO:0008006" key="6">
    <source>
        <dbReference type="Google" id="ProtNLM"/>
    </source>
</evidence>
<name>A0A0R1J1T7_9LACO</name>
<dbReference type="PATRIC" id="fig|1423811.3.peg.1395"/>
<dbReference type="Proteomes" id="UP000050929">
    <property type="component" value="Unassembled WGS sequence"/>
</dbReference>
<feature type="domain" description="MucBP" evidence="3">
    <location>
        <begin position="346"/>
        <end position="377"/>
    </location>
</feature>
<dbReference type="Gene3D" id="3.80.10.10">
    <property type="entry name" value="Ribonuclease Inhibitor"/>
    <property type="match status" value="1"/>
</dbReference>
<accession>A0A0R1J1T7</accession>
<dbReference type="InterPro" id="IPR009459">
    <property type="entry name" value="MucBP_dom"/>
</dbReference>
<dbReference type="Pfam" id="PF03382">
    <property type="entry name" value="DUF285"/>
    <property type="match status" value="2"/>
</dbReference>
<evidence type="ECO:0000259" key="2">
    <source>
        <dbReference type="Pfam" id="PF03217"/>
    </source>
</evidence>
<keyword evidence="5" id="KW-1185">Reference proteome</keyword>
<organism evidence="4 5">
    <name type="scientific">Companilactobacillus tucceti DSM 20183</name>
    <dbReference type="NCBI Taxonomy" id="1423811"/>
    <lineage>
        <taxon>Bacteria</taxon>
        <taxon>Bacillati</taxon>
        <taxon>Bacillota</taxon>
        <taxon>Bacilli</taxon>
        <taxon>Lactobacillales</taxon>
        <taxon>Lactobacillaceae</taxon>
        <taxon>Companilactobacillus</taxon>
    </lineage>
</organism>
<dbReference type="InterPro" id="IPR032675">
    <property type="entry name" value="LRR_dom_sf"/>
</dbReference>
<comment type="caution">
    <text evidence="4">The sequence shown here is derived from an EMBL/GenBank/DDBJ whole genome shotgun (WGS) entry which is preliminary data.</text>
</comment>
<dbReference type="Pfam" id="PF03217">
    <property type="entry name" value="SlpA"/>
    <property type="match status" value="2"/>
</dbReference>
<dbReference type="InterPro" id="IPR024968">
    <property type="entry name" value="SlpA_C_lactobacillus"/>
</dbReference>